<sequence>MGGSDTYCIACGVAFTKWNTWNTDSDVGNLAMLLRWDSDMEPPEWYDENNRWLLTDDGVLVPAKGDPEFGGWEPVPITDLRESPSQHPAYTLDNWKNGITQPYDEIVLRKSFEQLWGEDEISEASVGRGLMMHKFCAFHVLHHLKSNNLKVKDFIDDCLENWESFENLLLGVEYGIVSTMWNQNFLVTQEGEWVLADPETFPLLSERIKETATANITEPPPTATFLSNLGIPTEVFEHICTYLPINDVVKVALVNRATRTFIISPSFSVTFHSVVANNDLLPPSYRTYQKTRVNWYAYALECVQSTNMRSRMRILEVIGRVVKGFVEKSVKQRRNGESVGQFVEWEGFRQEEQAGGPLRWIPHKMYRPFPRNAPAAGHDEGGESRKIYVGRVHREDGSIQPGKVAPASQWTANYAWFYDEYDGEEMVAREYEILFGDFGWVSHVRGTPVPANAFVAGTATDGTALYVARASWPADWGGLHVGKIGESTGWLANISWGGTVYQSGVDETHEVLVEINREQ</sequence>
<dbReference type="SUPFAM" id="SSF81383">
    <property type="entry name" value="F-box domain"/>
    <property type="match status" value="1"/>
</dbReference>
<feature type="domain" description="F-box" evidence="1">
    <location>
        <begin position="225"/>
        <end position="274"/>
    </location>
</feature>
<comment type="caution">
    <text evidence="2">The sequence shown here is derived from an EMBL/GenBank/DDBJ whole genome shotgun (WGS) entry which is preliminary data.</text>
</comment>
<dbReference type="PANTHER" id="PTHR31649:SF1">
    <property type="entry name" value="FARNESOIC ACID O-METHYL TRANSFERASE DOMAIN-CONTAINING PROTEIN"/>
    <property type="match status" value="1"/>
</dbReference>
<dbReference type="EMBL" id="JADGJD010000164">
    <property type="protein sequence ID" value="KAJ3054013.1"/>
    <property type="molecule type" value="Genomic_DNA"/>
</dbReference>
<protein>
    <recommendedName>
        <fullName evidence="1">F-box domain-containing protein</fullName>
    </recommendedName>
</protein>
<dbReference type="AlphaFoldDB" id="A0AAD5SGZ7"/>
<keyword evidence="3" id="KW-1185">Reference proteome</keyword>
<dbReference type="SMART" id="SM00696">
    <property type="entry name" value="DM9"/>
    <property type="match status" value="1"/>
</dbReference>
<gene>
    <name evidence="2" type="ORF">HK097_002842</name>
</gene>
<dbReference type="InterPro" id="IPR006616">
    <property type="entry name" value="DM9_repeat"/>
</dbReference>
<dbReference type="CDD" id="cd09917">
    <property type="entry name" value="F-box_SF"/>
    <property type="match status" value="1"/>
</dbReference>
<reference evidence="2" key="1">
    <citation type="submission" date="2020-05" db="EMBL/GenBank/DDBJ databases">
        <title>Phylogenomic resolution of chytrid fungi.</title>
        <authorList>
            <person name="Stajich J.E."/>
            <person name="Amses K."/>
            <person name="Simmons R."/>
            <person name="Seto K."/>
            <person name="Myers J."/>
            <person name="Bonds A."/>
            <person name="Quandt C.A."/>
            <person name="Barry K."/>
            <person name="Liu P."/>
            <person name="Grigoriev I."/>
            <person name="Longcore J.E."/>
            <person name="James T.Y."/>
        </authorList>
    </citation>
    <scope>NUCLEOTIDE SEQUENCE</scope>
    <source>
        <strain evidence="2">JEL0318</strain>
    </source>
</reference>
<proteinExistence type="predicted"/>
<dbReference type="Pfam" id="PF11901">
    <property type="entry name" value="DM9"/>
    <property type="match status" value="1"/>
</dbReference>
<dbReference type="PROSITE" id="PS50181">
    <property type="entry name" value="FBOX"/>
    <property type="match status" value="1"/>
</dbReference>
<accession>A0AAD5SGZ7</accession>
<evidence type="ECO:0000313" key="3">
    <source>
        <dbReference type="Proteomes" id="UP001212841"/>
    </source>
</evidence>
<dbReference type="PANTHER" id="PTHR31649">
    <property type="entry name" value="AGAP009604-PA"/>
    <property type="match status" value="1"/>
</dbReference>
<organism evidence="2 3">
    <name type="scientific">Rhizophlyctis rosea</name>
    <dbReference type="NCBI Taxonomy" id="64517"/>
    <lineage>
        <taxon>Eukaryota</taxon>
        <taxon>Fungi</taxon>
        <taxon>Fungi incertae sedis</taxon>
        <taxon>Chytridiomycota</taxon>
        <taxon>Chytridiomycota incertae sedis</taxon>
        <taxon>Chytridiomycetes</taxon>
        <taxon>Rhizophlyctidales</taxon>
        <taxon>Rhizophlyctidaceae</taxon>
        <taxon>Rhizophlyctis</taxon>
    </lineage>
</organism>
<evidence type="ECO:0000259" key="1">
    <source>
        <dbReference type="PROSITE" id="PS50181"/>
    </source>
</evidence>
<dbReference type="InterPro" id="IPR036047">
    <property type="entry name" value="F-box-like_dom_sf"/>
</dbReference>
<evidence type="ECO:0000313" key="2">
    <source>
        <dbReference type="EMBL" id="KAJ3054013.1"/>
    </source>
</evidence>
<dbReference type="InterPro" id="IPR001810">
    <property type="entry name" value="F-box_dom"/>
</dbReference>
<dbReference type="Proteomes" id="UP001212841">
    <property type="component" value="Unassembled WGS sequence"/>
</dbReference>
<name>A0AAD5SGZ7_9FUNG</name>